<dbReference type="EMBL" id="JADQDK010000001">
    <property type="protein sequence ID" value="MBW0134700.1"/>
    <property type="molecule type" value="Genomic_DNA"/>
</dbReference>
<proteinExistence type="predicted"/>
<organism evidence="2 3">
    <name type="scientific">Pseudonocardia abyssalis</name>
    <dbReference type="NCBI Taxonomy" id="2792008"/>
    <lineage>
        <taxon>Bacteria</taxon>
        <taxon>Bacillati</taxon>
        <taxon>Actinomycetota</taxon>
        <taxon>Actinomycetes</taxon>
        <taxon>Pseudonocardiales</taxon>
        <taxon>Pseudonocardiaceae</taxon>
        <taxon>Pseudonocardia</taxon>
    </lineage>
</organism>
<keyword evidence="3" id="KW-1185">Reference proteome</keyword>
<accession>A0ABS6UR55</accession>
<reference evidence="2 3" key="1">
    <citation type="submission" date="2020-11" db="EMBL/GenBank/DDBJ databases">
        <title>Pseudonocardia abyssalis sp. nov. and Pseudonocardia oceani sp. nov., description and phylogenomic analysis of two novel actinomycetes isolated from the deep Southern Ocean.</title>
        <authorList>
            <person name="Parra J."/>
        </authorList>
    </citation>
    <scope>NUCLEOTIDE SEQUENCE [LARGE SCALE GENOMIC DNA]</scope>
    <source>
        <strain evidence="2 3">KRD-168</strain>
    </source>
</reference>
<sequence length="92" mass="9916">MTGRAEQIRQALDALGSAADPLAALAAAKEIREAAESLEIAVAAEVRRDGGTWTEIGAVYGTSKQGGQQRFRDALGPDDPDAARRRRRRRRA</sequence>
<dbReference type="Proteomes" id="UP000694287">
    <property type="component" value="Unassembled WGS sequence"/>
</dbReference>
<name>A0ABS6UR55_9PSEU</name>
<comment type="caution">
    <text evidence="2">The sequence shown here is derived from an EMBL/GenBank/DDBJ whole genome shotgun (WGS) entry which is preliminary data.</text>
</comment>
<gene>
    <name evidence="2" type="ORF">I4I81_10575</name>
</gene>
<feature type="region of interest" description="Disordered" evidence="1">
    <location>
        <begin position="59"/>
        <end position="92"/>
    </location>
</feature>
<evidence type="ECO:0000313" key="3">
    <source>
        <dbReference type="Proteomes" id="UP000694287"/>
    </source>
</evidence>
<evidence type="ECO:0000313" key="2">
    <source>
        <dbReference type="EMBL" id="MBW0134700.1"/>
    </source>
</evidence>
<protein>
    <submittedName>
        <fullName evidence="2">Uncharacterized protein</fullName>
    </submittedName>
</protein>
<dbReference type="RefSeq" id="WP_218602021.1">
    <property type="nucleotide sequence ID" value="NZ_JADQDJ010000044.1"/>
</dbReference>
<evidence type="ECO:0000256" key="1">
    <source>
        <dbReference type="SAM" id="MobiDB-lite"/>
    </source>
</evidence>